<keyword evidence="3" id="KW-1185">Reference proteome</keyword>
<reference evidence="2" key="3">
    <citation type="submission" date="2020-05" db="EMBL/GenBank/DDBJ databases">
        <title>Electrophorus electricus (electric eel) genome, fEleEle1, primary haplotype.</title>
        <authorList>
            <person name="Myers G."/>
            <person name="Meyer A."/>
            <person name="Fedrigo O."/>
            <person name="Formenti G."/>
            <person name="Rhie A."/>
            <person name="Tracey A."/>
            <person name="Sims Y."/>
            <person name="Jarvis E.D."/>
        </authorList>
    </citation>
    <scope>NUCLEOTIDE SEQUENCE [LARGE SCALE GENOMIC DNA]</scope>
</reference>
<feature type="domain" description="Slingshot N-terminal" evidence="1">
    <location>
        <begin position="85"/>
        <end position="142"/>
    </location>
</feature>
<dbReference type="PANTHER" id="PTHR45864">
    <property type="entry name" value="SLINGSHOT PROTEIN PHOSPHATASE HOMOLOG"/>
    <property type="match status" value="1"/>
</dbReference>
<organism evidence="2 3">
    <name type="scientific">Electrophorus electricus</name>
    <name type="common">Electric eel</name>
    <name type="synonym">Gymnotus electricus</name>
    <dbReference type="NCBI Taxonomy" id="8005"/>
    <lineage>
        <taxon>Eukaryota</taxon>
        <taxon>Metazoa</taxon>
        <taxon>Chordata</taxon>
        <taxon>Craniata</taxon>
        <taxon>Vertebrata</taxon>
        <taxon>Euteleostomi</taxon>
        <taxon>Actinopterygii</taxon>
        <taxon>Neopterygii</taxon>
        <taxon>Teleostei</taxon>
        <taxon>Ostariophysi</taxon>
        <taxon>Gymnotiformes</taxon>
        <taxon>Gymnotoidei</taxon>
        <taxon>Gymnotidae</taxon>
        <taxon>Electrophorus</taxon>
    </lineage>
</organism>
<reference evidence="2" key="5">
    <citation type="submission" date="2025-09" db="UniProtKB">
        <authorList>
            <consortium name="Ensembl"/>
        </authorList>
    </citation>
    <scope>IDENTIFICATION</scope>
</reference>
<proteinExistence type="predicted"/>
<dbReference type="AlphaFoldDB" id="A0A4W4HDH8"/>
<dbReference type="Ensembl" id="ENSEEET00000047270.2">
    <property type="protein sequence ID" value="ENSEEEP00000046758.2"/>
    <property type="gene ID" value="ENSEEEG00000025641.1"/>
</dbReference>
<name>A0A4W4HDH8_ELEEL</name>
<sequence length="161" mass="17907">MFSLCLVQLHGPTETEPQKCGCASVETNPSHCVWTVPCPHLLISENFLTVKGAALFLPRGNGSSPSTVPRITHRWNKHTGDLQQHLQTMFTLLRPEDSIRLAVRLESAYPQYTRYMVVVSTSGRQDTEESVVLGLDFTSPDRSVPQWSLSVVCGHLWSCGL</sequence>
<dbReference type="GO" id="GO:0030837">
    <property type="term" value="P:negative regulation of actin filament polymerization"/>
    <property type="evidence" value="ECO:0007669"/>
    <property type="project" value="InterPro"/>
</dbReference>
<reference evidence="3" key="2">
    <citation type="journal article" date="2017" name="Sci. Adv.">
        <title>A tail of two voltages: Proteomic comparison of the three electric organs of the electric eel.</title>
        <authorList>
            <person name="Traeger L.L."/>
            <person name="Sabat G."/>
            <person name="Barrett-Wilt G.A."/>
            <person name="Wells G.B."/>
            <person name="Sussman M.R."/>
        </authorList>
    </citation>
    <scope>NUCLEOTIDE SEQUENCE [LARGE SCALE GENOMIC DNA]</scope>
</reference>
<reference evidence="2" key="4">
    <citation type="submission" date="2025-08" db="UniProtKB">
        <authorList>
            <consortium name="Ensembl"/>
        </authorList>
    </citation>
    <scope>IDENTIFICATION</scope>
</reference>
<evidence type="ECO:0000313" key="2">
    <source>
        <dbReference type="Ensembl" id="ENSEEEP00000046758.2"/>
    </source>
</evidence>
<dbReference type="GeneTree" id="ENSGT00940000157430"/>
<dbReference type="InterPro" id="IPR043588">
    <property type="entry name" value="SSH-N"/>
</dbReference>
<dbReference type="Pfam" id="PF23040">
    <property type="entry name" value="PH_SSH1-like_1st"/>
    <property type="match status" value="1"/>
</dbReference>
<dbReference type="InterPro" id="IPR043587">
    <property type="entry name" value="Phosphatase_SSH-like"/>
</dbReference>
<dbReference type="GO" id="GO:0016791">
    <property type="term" value="F:phosphatase activity"/>
    <property type="evidence" value="ECO:0007669"/>
    <property type="project" value="InterPro"/>
</dbReference>
<reference evidence="3" key="1">
    <citation type="journal article" date="2014" name="Science">
        <title>Nonhuman genetics. Genomic basis for the convergent evolution of electric organs.</title>
        <authorList>
            <person name="Gallant J.R."/>
            <person name="Traeger L.L."/>
            <person name="Volkening J.D."/>
            <person name="Moffett H."/>
            <person name="Chen P.H."/>
            <person name="Novina C.D."/>
            <person name="Phillips G.N.Jr."/>
            <person name="Anand R."/>
            <person name="Wells G.B."/>
            <person name="Pinch M."/>
            <person name="Guth R."/>
            <person name="Unguez G.A."/>
            <person name="Albert J.S."/>
            <person name="Zakon H.H."/>
            <person name="Samanta M.P."/>
            <person name="Sussman M.R."/>
        </authorList>
    </citation>
    <scope>NUCLEOTIDE SEQUENCE [LARGE SCALE GENOMIC DNA]</scope>
</reference>
<protein>
    <recommendedName>
        <fullName evidence="1">Slingshot N-terminal domain-containing protein</fullName>
    </recommendedName>
</protein>
<evidence type="ECO:0000259" key="1">
    <source>
        <dbReference type="Pfam" id="PF23040"/>
    </source>
</evidence>
<dbReference type="PANTHER" id="PTHR45864:SF3">
    <property type="entry name" value="PROTEIN PHOSPHATASE SLINGSHOT HOMOLOG 2"/>
    <property type="match status" value="1"/>
</dbReference>
<dbReference type="Proteomes" id="UP000314983">
    <property type="component" value="Chromosome 15"/>
</dbReference>
<evidence type="ECO:0000313" key="3">
    <source>
        <dbReference type="Proteomes" id="UP000314983"/>
    </source>
</evidence>
<accession>A0A4W4HDH8</accession>
<dbReference type="GO" id="GO:0003779">
    <property type="term" value="F:actin binding"/>
    <property type="evidence" value="ECO:0007669"/>
    <property type="project" value="InterPro"/>
</dbReference>